<keyword evidence="1" id="KW-1133">Transmembrane helix</keyword>
<dbReference type="AlphaFoldDB" id="A0A2T7BCR3"/>
<keyword evidence="1" id="KW-0812">Transmembrane</keyword>
<feature type="transmembrane region" description="Helical" evidence="1">
    <location>
        <begin position="76"/>
        <end position="96"/>
    </location>
</feature>
<feature type="transmembrane region" description="Helical" evidence="1">
    <location>
        <begin position="35"/>
        <end position="55"/>
    </location>
</feature>
<dbReference type="EMBL" id="QCYK01000003">
    <property type="protein sequence ID" value="PUZ22884.1"/>
    <property type="molecule type" value="Genomic_DNA"/>
</dbReference>
<sequence length="157" mass="17741">MLHDQLSYTLSAEYFTRFKFIQFRLEGQLDKPYRLLAAIVGFRATWWVGIYLGVVHGFTGLMQTSPHRMFVSISRGILLNLLTVLVTALLGLYIGYQLPQTGTGWSLPPGLTDPRDFIAVGSMHNFSYLGGAIGALVGAGYQVYYYYRQRYLLTRLA</sequence>
<reference evidence="2 3" key="1">
    <citation type="submission" date="2018-04" db="EMBL/GenBank/DDBJ databases">
        <title>Chitinophaga fuyangensis sp. nov., isolated from soil in a chemical factory.</title>
        <authorList>
            <person name="Chen K."/>
        </authorList>
    </citation>
    <scope>NUCLEOTIDE SEQUENCE [LARGE SCALE GENOMIC DNA]</scope>
    <source>
        <strain evidence="2 3">LY-1</strain>
    </source>
</reference>
<keyword evidence="1" id="KW-0472">Membrane</keyword>
<proteinExistence type="predicted"/>
<name>A0A2T7BCR3_9BACT</name>
<feature type="transmembrane region" description="Helical" evidence="1">
    <location>
        <begin position="126"/>
        <end position="147"/>
    </location>
</feature>
<evidence type="ECO:0000313" key="2">
    <source>
        <dbReference type="EMBL" id="PUZ22884.1"/>
    </source>
</evidence>
<accession>A0A2T7BCR3</accession>
<organism evidence="2 3">
    <name type="scientific">Chitinophaga parva</name>
    <dbReference type="NCBI Taxonomy" id="2169414"/>
    <lineage>
        <taxon>Bacteria</taxon>
        <taxon>Pseudomonadati</taxon>
        <taxon>Bacteroidota</taxon>
        <taxon>Chitinophagia</taxon>
        <taxon>Chitinophagales</taxon>
        <taxon>Chitinophagaceae</taxon>
        <taxon>Chitinophaga</taxon>
    </lineage>
</organism>
<comment type="caution">
    <text evidence="2">The sequence shown here is derived from an EMBL/GenBank/DDBJ whole genome shotgun (WGS) entry which is preliminary data.</text>
</comment>
<evidence type="ECO:0000256" key="1">
    <source>
        <dbReference type="SAM" id="Phobius"/>
    </source>
</evidence>
<keyword evidence="3" id="KW-1185">Reference proteome</keyword>
<evidence type="ECO:0000313" key="3">
    <source>
        <dbReference type="Proteomes" id="UP000244450"/>
    </source>
</evidence>
<dbReference type="Proteomes" id="UP000244450">
    <property type="component" value="Unassembled WGS sequence"/>
</dbReference>
<protein>
    <submittedName>
        <fullName evidence="2">Uncharacterized protein</fullName>
    </submittedName>
</protein>
<gene>
    <name evidence="2" type="ORF">DCC81_20920</name>
</gene>